<dbReference type="InterPro" id="IPR006677">
    <property type="entry name" value="tRNA_intron_Endonuc_cat-like"/>
</dbReference>
<evidence type="ECO:0000256" key="2">
    <source>
        <dbReference type="ARBA" id="ARBA00012573"/>
    </source>
</evidence>
<comment type="caution">
    <text evidence="5">The sequence shown here is derived from an EMBL/GenBank/DDBJ whole genome shotgun (WGS) entry which is preliminary data.</text>
</comment>
<evidence type="ECO:0000256" key="1">
    <source>
        <dbReference type="ARBA" id="ARBA00008078"/>
    </source>
</evidence>
<dbReference type="PANTHER" id="PTHR21227">
    <property type="entry name" value="TRNA-SPLICING ENDONUCLEASE SUBUNIT SEN2"/>
    <property type="match status" value="1"/>
</dbReference>
<name>A0ABQ8UEH2_9EUKA</name>
<accession>A0ABQ8UEH2</accession>
<dbReference type="InterPro" id="IPR036167">
    <property type="entry name" value="tRNA_intron_Endo_cat-like_sf"/>
</dbReference>
<evidence type="ECO:0000313" key="6">
    <source>
        <dbReference type="Proteomes" id="UP001141327"/>
    </source>
</evidence>
<dbReference type="GO" id="GO:0004519">
    <property type="term" value="F:endonuclease activity"/>
    <property type="evidence" value="ECO:0007669"/>
    <property type="project" value="UniProtKB-KW"/>
</dbReference>
<keyword evidence="5" id="KW-0255">Endonuclease</keyword>
<feature type="domain" description="tRNA intron endonuclease catalytic" evidence="4">
    <location>
        <begin position="80"/>
        <end position="193"/>
    </location>
</feature>
<dbReference type="PANTHER" id="PTHR21227:SF0">
    <property type="entry name" value="TRNA-SPLICING ENDONUCLEASE SUBUNIT SEN2"/>
    <property type="match status" value="1"/>
</dbReference>
<gene>
    <name evidence="5" type="ORF">PAPYR_6718</name>
</gene>
<dbReference type="SUPFAM" id="SSF53032">
    <property type="entry name" value="tRNA-intron endonuclease catalytic domain-like"/>
    <property type="match status" value="1"/>
</dbReference>
<evidence type="ECO:0000313" key="5">
    <source>
        <dbReference type="EMBL" id="KAJ4457692.1"/>
    </source>
</evidence>
<evidence type="ECO:0000256" key="3">
    <source>
        <dbReference type="ARBA" id="ARBA00034031"/>
    </source>
</evidence>
<keyword evidence="5" id="KW-0378">Hydrolase</keyword>
<proteinExistence type="inferred from homology"/>
<comment type="catalytic activity">
    <reaction evidence="3">
        <text>pretRNA = a 3'-half-tRNA molecule with a 5'-OH end + a 5'-half-tRNA molecule with a 2',3'-cyclic phosphate end + an intron with a 2',3'-cyclic phosphate and a 5'-hydroxyl terminus.</text>
        <dbReference type="EC" id="4.6.1.16"/>
    </reaction>
</comment>
<comment type="similarity">
    <text evidence="1">Belongs to the tRNA-intron endonuclease family.</text>
</comment>
<protein>
    <recommendedName>
        <fullName evidence="2">tRNA-intron lyase</fullName>
        <ecNumber evidence="2">4.6.1.16</ecNumber>
    </recommendedName>
</protein>
<organism evidence="5 6">
    <name type="scientific">Paratrimastix pyriformis</name>
    <dbReference type="NCBI Taxonomy" id="342808"/>
    <lineage>
        <taxon>Eukaryota</taxon>
        <taxon>Metamonada</taxon>
        <taxon>Preaxostyla</taxon>
        <taxon>Paratrimastigidae</taxon>
        <taxon>Paratrimastix</taxon>
    </lineage>
</organism>
<dbReference type="EMBL" id="JAPMOS010000041">
    <property type="protein sequence ID" value="KAJ4457692.1"/>
    <property type="molecule type" value="Genomic_DNA"/>
</dbReference>
<keyword evidence="6" id="KW-1185">Reference proteome</keyword>
<dbReference type="Proteomes" id="UP001141327">
    <property type="component" value="Unassembled WGS sequence"/>
</dbReference>
<evidence type="ECO:0000259" key="4">
    <source>
        <dbReference type="Pfam" id="PF01974"/>
    </source>
</evidence>
<dbReference type="InterPro" id="IPR011856">
    <property type="entry name" value="tRNA_endonuc-like_dom_sf"/>
</dbReference>
<dbReference type="Gene3D" id="3.40.1350.10">
    <property type="match status" value="1"/>
</dbReference>
<dbReference type="Pfam" id="PF01974">
    <property type="entry name" value="tRNA_int_endo"/>
    <property type="match status" value="1"/>
</dbReference>
<dbReference type="InterPro" id="IPR006676">
    <property type="entry name" value="tRNA_splic"/>
</dbReference>
<sequence length="261" mass="29364">MNRGVLREEEVLLSGITIDDFQKSPHFYGTKVEGAVALFREEAFFLAYSAHSLAIFEESTGHPISLPLLFAMFCRQNPRFFLRFLVYADLKARNWVIKDGFKFGSDFLLYSGSPEEVHAALLVTILNRPPTSQLEVHPVVPPLPGHLPLSPARWTPPGPELHDPTLGRPTWQEISTLNRLAAQVRKEALLCWVCPSDPILWSDLKAVVDQLAAGVQSPNPLLASGPVPLTDSLWQLFVRFSAQAAVNFMQLKRWEPQRTRE</sequence>
<reference evidence="5" key="1">
    <citation type="journal article" date="2022" name="bioRxiv">
        <title>Genomics of Preaxostyla Flagellates Illuminates Evolutionary Transitions and the Path Towards Mitochondrial Loss.</title>
        <authorList>
            <person name="Novak L.V.F."/>
            <person name="Treitli S.C."/>
            <person name="Pyrih J."/>
            <person name="Halakuc P."/>
            <person name="Pipaliya S.V."/>
            <person name="Vacek V."/>
            <person name="Brzon O."/>
            <person name="Soukal P."/>
            <person name="Eme L."/>
            <person name="Dacks J.B."/>
            <person name="Karnkowska A."/>
            <person name="Elias M."/>
            <person name="Hampl V."/>
        </authorList>
    </citation>
    <scope>NUCLEOTIDE SEQUENCE</scope>
    <source>
        <strain evidence="5">RCP-MX</strain>
    </source>
</reference>
<keyword evidence="5" id="KW-0540">Nuclease</keyword>
<dbReference type="CDD" id="cd22363">
    <property type="entry name" value="tRNA-intron_lyase_C"/>
    <property type="match status" value="1"/>
</dbReference>
<dbReference type="EC" id="4.6.1.16" evidence="2"/>